<gene>
    <name evidence="2" type="ORF">OUY22_33840</name>
</gene>
<proteinExistence type="predicted"/>
<feature type="region of interest" description="Disordered" evidence="1">
    <location>
        <begin position="83"/>
        <end position="109"/>
    </location>
</feature>
<organism evidence="2 3">
    <name type="scientific">Nonomuraea corallina</name>
    <dbReference type="NCBI Taxonomy" id="2989783"/>
    <lineage>
        <taxon>Bacteria</taxon>
        <taxon>Bacillati</taxon>
        <taxon>Actinomycetota</taxon>
        <taxon>Actinomycetes</taxon>
        <taxon>Streptosporangiales</taxon>
        <taxon>Streptosporangiaceae</taxon>
        <taxon>Nonomuraea</taxon>
    </lineage>
</organism>
<feature type="compositionally biased region" description="Low complexity" evidence="1">
    <location>
        <begin position="46"/>
        <end position="62"/>
    </location>
</feature>
<sequence length="290" mass="30704">MTCVQCGHPHPALIAGLFRRPRYACRVCGAVFRPGSLPGTEPPAPAGSAPLLEPEPLAPAGEDPLAAFMPERMVRWVREQGRASDAPGAFDTSGASDTSGAAGAPDIPGAPDRATLARWYKEWDALVAAARSDPEARATLGRVSEIPADRLPAKLPAFAKVCAALHATCYDARLAGERLGGADDPFVTERVGHLRRWLATAGRATTWLEAPPAPPPEPETVRSLLAMEGSFTREQAAAFFAALFGVDKGPSIPGVRARFGDERVHEALRSYLESGARPLRETVAAELDAT</sequence>
<dbReference type="RefSeq" id="WP_270159352.1">
    <property type="nucleotide sequence ID" value="NZ_JAPNNL010000233.1"/>
</dbReference>
<evidence type="ECO:0008006" key="4">
    <source>
        <dbReference type="Google" id="ProtNLM"/>
    </source>
</evidence>
<dbReference type="Proteomes" id="UP001144036">
    <property type="component" value="Unassembled WGS sequence"/>
</dbReference>
<feature type="region of interest" description="Disordered" evidence="1">
    <location>
        <begin position="36"/>
        <end position="62"/>
    </location>
</feature>
<reference evidence="2" key="1">
    <citation type="submission" date="2022-11" db="EMBL/GenBank/DDBJ databases">
        <title>Nonomuraea corallina sp. nov., a new species of the genus Nonomuraea isolated from sea side sediment in Thai sea.</title>
        <authorList>
            <person name="Ngamcharungchit C."/>
            <person name="Matsumoto A."/>
            <person name="Suriyachadkun C."/>
            <person name="Panbangred W."/>
            <person name="Inahashi Y."/>
            <person name="Intra B."/>
        </authorList>
    </citation>
    <scope>NUCLEOTIDE SEQUENCE</scope>
    <source>
        <strain evidence="2">MCN248</strain>
    </source>
</reference>
<protein>
    <recommendedName>
        <fullName evidence="4">TFIIB-type zinc ribbon-containing protein</fullName>
    </recommendedName>
</protein>
<evidence type="ECO:0000313" key="3">
    <source>
        <dbReference type="Proteomes" id="UP001144036"/>
    </source>
</evidence>
<feature type="compositionally biased region" description="Low complexity" evidence="1">
    <location>
        <begin position="91"/>
        <end position="109"/>
    </location>
</feature>
<evidence type="ECO:0000256" key="1">
    <source>
        <dbReference type="SAM" id="MobiDB-lite"/>
    </source>
</evidence>
<keyword evidence="3" id="KW-1185">Reference proteome</keyword>
<comment type="caution">
    <text evidence="2">The sequence shown here is derived from an EMBL/GenBank/DDBJ whole genome shotgun (WGS) entry which is preliminary data.</text>
</comment>
<name>A0ABT4SN23_9ACTN</name>
<accession>A0ABT4SN23</accession>
<dbReference type="EMBL" id="JAPNNL010000233">
    <property type="protein sequence ID" value="MDA0638415.1"/>
    <property type="molecule type" value="Genomic_DNA"/>
</dbReference>
<evidence type="ECO:0000313" key="2">
    <source>
        <dbReference type="EMBL" id="MDA0638415.1"/>
    </source>
</evidence>